<dbReference type="InterPro" id="IPR036851">
    <property type="entry name" value="Chloroperoxidase-like_sf"/>
</dbReference>
<keyword evidence="8" id="KW-0732">Signal</keyword>
<dbReference type="GO" id="GO:0046872">
    <property type="term" value="F:metal ion binding"/>
    <property type="evidence" value="ECO:0007669"/>
    <property type="project" value="UniProtKB-KW"/>
</dbReference>
<evidence type="ECO:0000256" key="4">
    <source>
        <dbReference type="ARBA" id="ARBA00022723"/>
    </source>
</evidence>
<keyword evidence="2" id="KW-0575">Peroxidase</keyword>
<proteinExistence type="inferred from homology"/>
<reference evidence="10" key="1">
    <citation type="submission" date="2023-11" db="EMBL/GenBank/DDBJ databases">
        <authorList>
            <person name="Alioto T."/>
            <person name="Alioto T."/>
            <person name="Gomez Garrido J."/>
        </authorList>
    </citation>
    <scope>NUCLEOTIDE SEQUENCE</scope>
</reference>
<protein>
    <submittedName>
        <fullName evidence="10">Aromatic peroxygenase</fullName>
    </submittedName>
</protein>
<gene>
    <name evidence="10" type="ORF">LECACI_7A008939</name>
</gene>
<keyword evidence="6" id="KW-0408">Iron</keyword>
<dbReference type="Gene3D" id="1.10.489.10">
    <property type="entry name" value="Chloroperoxidase-like"/>
    <property type="match status" value="1"/>
</dbReference>
<evidence type="ECO:0000256" key="3">
    <source>
        <dbReference type="ARBA" id="ARBA00022617"/>
    </source>
</evidence>
<dbReference type="PANTHER" id="PTHR33577:SF1">
    <property type="entry name" value="HEME HALOPEROXIDASE FAMILY PROFILE DOMAIN-CONTAINING PROTEIN"/>
    <property type="match status" value="1"/>
</dbReference>
<dbReference type="AlphaFoldDB" id="A0AAI8Z7B7"/>
<keyword evidence="4" id="KW-0479">Metal-binding</keyword>
<keyword evidence="11" id="KW-1185">Reference proteome</keyword>
<comment type="caution">
    <text evidence="10">The sequence shown here is derived from an EMBL/GenBank/DDBJ whole genome shotgun (WGS) entry which is preliminary data.</text>
</comment>
<feature type="chain" id="PRO_5042547705" evidence="8">
    <location>
        <begin position="18"/>
        <end position="464"/>
    </location>
</feature>
<dbReference type="EMBL" id="CAVMBE010000094">
    <property type="protein sequence ID" value="CAK4033781.1"/>
    <property type="molecule type" value="Genomic_DNA"/>
</dbReference>
<comment type="cofactor">
    <cofactor evidence="1">
        <name>heme b</name>
        <dbReference type="ChEBI" id="CHEBI:60344"/>
    </cofactor>
</comment>
<evidence type="ECO:0000313" key="11">
    <source>
        <dbReference type="Proteomes" id="UP001296104"/>
    </source>
</evidence>
<evidence type="ECO:0000313" key="10">
    <source>
        <dbReference type="EMBL" id="CAK4033781.1"/>
    </source>
</evidence>
<evidence type="ECO:0000256" key="1">
    <source>
        <dbReference type="ARBA" id="ARBA00001970"/>
    </source>
</evidence>
<organism evidence="10 11">
    <name type="scientific">Lecanosticta acicola</name>
    <dbReference type="NCBI Taxonomy" id="111012"/>
    <lineage>
        <taxon>Eukaryota</taxon>
        <taxon>Fungi</taxon>
        <taxon>Dikarya</taxon>
        <taxon>Ascomycota</taxon>
        <taxon>Pezizomycotina</taxon>
        <taxon>Dothideomycetes</taxon>
        <taxon>Dothideomycetidae</taxon>
        <taxon>Mycosphaerellales</taxon>
        <taxon>Mycosphaerellaceae</taxon>
        <taxon>Lecanosticta</taxon>
    </lineage>
</organism>
<dbReference type="PANTHER" id="PTHR33577">
    <property type="entry name" value="STERIGMATOCYSTIN BIOSYNTHESIS PEROXIDASE STCC-RELATED"/>
    <property type="match status" value="1"/>
</dbReference>
<sequence length="464" mass="49138">MKCNPLLAGVFALQATAFPFVLMERAVEGMKEAANQHEERQIGGLVPANNPASAAAVQFSKSRSNCGIVPCTGFDPSPATACPLGVCSPGQLVSTTGDHAYASPLPNEIRGPCPGLNAAANHAYIPRSGVLSITQTIEGLAWAYNFGPDFSAFLAAYAVLTDGDPIAGTWSIGGPYQRASILEGTPQGISYSHNIYEADVSIGRADAYISSKYGLAPGDAHSLVISRFQSAYDATNLKVNGVGPADRYTLDAFAQNFGSKLNESIATNPYFFSAPFAGLVAPAAYNFVINFLAHCVLDSSMADFEFKKFFAVSGNSGNFKWNRGQERIPDNWYKRTSTNQYDAAEGVADVVAQYLAYPYEAKFGGNTGRVNTFTGLDLGNTFTSGNPGNLLEGNNLQCFFFNAAQAGIPDFAGDVLNAANAIVAKYISSVPAFAGCPQLGSFNQGVFSKYPGAKYQPNGPAQNY</sequence>
<dbReference type="InterPro" id="IPR000028">
    <property type="entry name" value="Chloroperoxidase"/>
</dbReference>
<keyword evidence="3" id="KW-0349">Heme</keyword>
<evidence type="ECO:0000259" key="9">
    <source>
        <dbReference type="PROSITE" id="PS51405"/>
    </source>
</evidence>
<dbReference type="SUPFAM" id="SSF47571">
    <property type="entry name" value="Cloroperoxidase"/>
    <property type="match status" value="1"/>
</dbReference>
<dbReference type="PROSITE" id="PS51405">
    <property type="entry name" value="HEME_HALOPEROXIDASE"/>
    <property type="match status" value="1"/>
</dbReference>
<keyword evidence="5" id="KW-0560">Oxidoreductase</keyword>
<evidence type="ECO:0000256" key="6">
    <source>
        <dbReference type="ARBA" id="ARBA00023004"/>
    </source>
</evidence>
<feature type="domain" description="Heme haloperoxidase family profile" evidence="9">
    <location>
        <begin position="97"/>
        <end position="352"/>
    </location>
</feature>
<evidence type="ECO:0000256" key="8">
    <source>
        <dbReference type="SAM" id="SignalP"/>
    </source>
</evidence>
<dbReference type="GO" id="GO:0004601">
    <property type="term" value="F:peroxidase activity"/>
    <property type="evidence" value="ECO:0007669"/>
    <property type="project" value="UniProtKB-KW"/>
</dbReference>
<comment type="similarity">
    <text evidence="7">Belongs to the chloroperoxidase family.</text>
</comment>
<dbReference type="Proteomes" id="UP001296104">
    <property type="component" value="Unassembled WGS sequence"/>
</dbReference>
<dbReference type="Pfam" id="PF01328">
    <property type="entry name" value="Peroxidase_2"/>
    <property type="match status" value="1"/>
</dbReference>
<evidence type="ECO:0000256" key="2">
    <source>
        <dbReference type="ARBA" id="ARBA00022559"/>
    </source>
</evidence>
<accession>A0AAI8Z7B7</accession>
<evidence type="ECO:0000256" key="7">
    <source>
        <dbReference type="ARBA" id="ARBA00025795"/>
    </source>
</evidence>
<evidence type="ECO:0000256" key="5">
    <source>
        <dbReference type="ARBA" id="ARBA00023002"/>
    </source>
</evidence>
<name>A0AAI8Z7B7_9PEZI</name>
<feature type="signal peptide" evidence="8">
    <location>
        <begin position="1"/>
        <end position="17"/>
    </location>
</feature>